<accession>A0A1M6KFR1</accession>
<keyword evidence="2" id="KW-0732">Signal</keyword>
<evidence type="ECO:0000256" key="2">
    <source>
        <dbReference type="SAM" id="SignalP"/>
    </source>
</evidence>
<dbReference type="AlphaFoldDB" id="A0A1M6KFR1"/>
<sequence>MKKRYIKCLALALCTAMLFESQVMPVFASPSNYEEQSTVLDFSEEESDEVETEPEVKNVEEPQISVEDDIAEEDSSDAEIIDESEVEEVQDSEEDILEDAEEEETEDFEISDGKLIKYEGNKEYVEIPYGVESIGAYAFAYCDSLTEVVIPDSVKEISEFAFFKCGTIGEVRLPNGLKTLNGGVFGGCTINTVTVPKTIEEVTFAFSNFSDVWGAFTKANIENLIFEDGTTSINTVMFLDGSTVKHIYIPESVENITPYDIDEEDQGLIGIPKGATIHGKNGSYAHKFAQEKDYEFVATEGSSTISINADEITISDIDDVEYNFGDEVKPVPVVKDGDKELVEGQHYTLEYSSNIDAGTGYVTVTGIPENGYEGSKELSFNITPYDISQDKSNRVIVTCDKYAEFDKTGAKPNVVVSIKNSDGTTQELSQLLNYVVGYENNTKFNGKEQPYAVIQGTNNFTGSVERQFTIKERDISKASMFAGDRICLGLPNSYATLVFLYDSHNMLRLGQDVENIQYTYYDKTVVKVSGKKVTRKAGEAVGNKDVIPANTIIKVTATAKKGSGYTGTVSTAYTLIPIRTVISKFLSHKF</sequence>
<dbReference type="RefSeq" id="WP_072919168.1">
    <property type="nucleotide sequence ID" value="NZ_FQYQ01000030.1"/>
</dbReference>
<dbReference type="InterPro" id="IPR053139">
    <property type="entry name" value="Surface_bspA-like"/>
</dbReference>
<dbReference type="InterPro" id="IPR026906">
    <property type="entry name" value="LRR_5"/>
</dbReference>
<dbReference type="PANTHER" id="PTHR45661:SF3">
    <property type="entry name" value="IG-LIKE DOMAIN-CONTAINING PROTEIN"/>
    <property type="match status" value="1"/>
</dbReference>
<dbReference type="Pfam" id="PF13306">
    <property type="entry name" value="LRR_5"/>
    <property type="match status" value="2"/>
</dbReference>
<dbReference type="InterPro" id="IPR032675">
    <property type="entry name" value="LRR_dom_sf"/>
</dbReference>
<organism evidence="3 4">
    <name type="scientific">Pseudobutyrivibrio xylanivorans DSM 14809</name>
    <dbReference type="NCBI Taxonomy" id="1123012"/>
    <lineage>
        <taxon>Bacteria</taxon>
        <taxon>Bacillati</taxon>
        <taxon>Bacillota</taxon>
        <taxon>Clostridia</taxon>
        <taxon>Lachnospirales</taxon>
        <taxon>Lachnospiraceae</taxon>
        <taxon>Pseudobutyrivibrio</taxon>
    </lineage>
</organism>
<dbReference type="Gene3D" id="3.80.10.10">
    <property type="entry name" value="Ribonuclease Inhibitor"/>
    <property type="match status" value="1"/>
</dbReference>
<reference evidence="3 4" key="1">
    <citation type="submission" date="2016-11" db="EMBL/GenBank/DDBJ databases">
        <authorList>
            <person name="Jaros S."/>
            <person name="Januszkiewicz K."/>
            <person name="Wedrychowicz H."/>
        </authorList>
    </citation>
    <scope>NUCLEOTIDE SEQUENCE [LARGE SCALE GENOMIC DNA]</scope>
    <source>
        <strain evidence="3 4">DSM 14809</strain>
    </source>
</reference>
<evidence type="ECO:0000256" key="1">
    <source>
        <dbReference type="SAM" id="MobiDB-lite"/>
    </source>
</evidence>
<keyword evidence="4" id="KW-1185">Reference proteome</keyword>
<gene>
    <name evidence="3" type="ORF">SAMN02745725_02845</name>
</gene>
<protein>
    <submittedName>
        <fullName evidence="3">Leucine rich repeat-containing protein</fullName>
    </submittedName>
</protein>
<dbReference type="EMBL" id="FQYQ01000030">
    <property type="protein sequence ID" value="SHJ57692.1"/>
    <property type="molecule type" value="Genomic_DNA"/>
</dbReference>
<evidence type="ECO:0000313" key="4">
    <source>
        <dbReference type="Proteomes" id="UP000184185"/>
    </source>
</evidence>
<dbReference type="PANTHER" id="PTHR45661">
    <property type="entry name" value="SURFACE ANTIGEN"/>
    <property type="match status" value="1"/>
</dbReference>
<name>A0A1M6KFR1_PSEXY</name>
<dbReference type="Proteomes" id="UP000184185">
    <property type="component" value="Unassembled WGS sequence"/>
</dbReference>
<dbReference type="OrthoDB" id="1814867at2"/>
<proteinExistence type="predicted"/>
<feature type="signal peptide" evidence="2">
    <location>
        <begin position="1"/>
        <end position="28"/>
    </location>
</feature>
<feature type="region of interest" description="Disordered" evidence="1">
    <location>
        <begin position="37"/>
        <end position="63"/>
    </location>
</feature>
<evidence type="ECO:0000313" key="3">
    <source>
        <dbReference type="EMBL" id="SHJ57692.1"/>
    </source>
</evidence>
<feature type="chain" id="PRO_5012206632" evidence="2">
    <location>
        <begin position="29"/>
        <end position="590"/>
    </location>
</feature>
<feature type="compositionally biased region" description="Acidic residues" evidence="1">
    <location>
        <begin position="42"/>
        <end position="53"/>
    </location>
</feature>